<dbReference type="AlphaFoldDB" id="A0A6H5G4J6"/>
<name>A0A6H5G4J6_9HEMI</name>
<sequence length="113" mass="13212">MTSTMAAQCEEYRAILVFNSIIRSATIPHRAAWLEGREADASDFTHPEHHTSYELCRYIGPDKSYFKTYIHIFELDRIEIILMYYTNLLNSFPIQDRFPATTGEDEEADEKQN</sequence>
<proteinExistence type="predicted"/>
<protein>
    <submittedName>
        <fullName evidence="1">Uncharacterized protein</fullName>
    </submittedName>
</protein>
<dbReference type="EMBL" id="CADCXU010005804">
    <property type="protein sequence ID" value="CAA9997443.1"/>
    <property type="molecule type" value="Genomic_DNA"/>
</dbReference>
<gene>
    <name evidence="1" type="ORF">NTEN_LOCUS3745</name>
</gene>
<evidence type="ECO:0000313" key="2">
    <source>
        <dbReference type="Proteomes" id="UP000479000"/>
    </source>
</evidence>
<keyword evidence="2" id="KW-1185">Reference proteome</keyword>
<dbReference type="Proteomes" id="UP000479000">
    <property type="component" value="Unassembled WGS sequence"/>
</dbReference>
<evidence type="ECO:0000313" key="1">
    <source>
        <dbReference type="EMBL" id="CAA9997443.1"/>
    </source>
</evidence>
<organism evidence="1 2">
    <name type="scientific">Nesidiocoris tenuis</name>
    <dbReference type="NCBI Taxonomy" id="355587"/>
    <lineage>
        <taxon>Eukaryota</taxon>
        <taxon>Metazoa</taxon>
        <taxon>Ecdysozoa</taxon>
        <taxon>Arthropoda</taxon>
        <taxon>Hexapoda</taxon>
        <taxon>Insecta</taxon>
        <taxon>Pterygota</taxon>
        <taxon>Neoptera</taxon>
        <taxon>Paraneoptera</taxon>
        <taxon>Hemiptera</taxon>
        <taxon>Heteroptera</taxon>
        <taxon>Panheteroptera</taxon>
        <taxon>Cimicomorpha</taxon>
        <taxon>Miridae</taxon>
        <taxon>Dicyphina</taxon>
        <taxon>Nesidiocoris</taxon>
    </lineage>
</organism>
<accession>A0A6H5G4J6</accession>
<reference evidence="1 2" key="1">
    <citation type="submission" date="2020-02" db="EMBL/GenBank/DDBJ databases">
        <authorList>
            <person name="Ferguson B K."/>
        </authorList>
    </citation>
    <scope>NUCLEOTIDE SEQUENCE [LARGE SCALE GENOMIC DNA]</scope>
</reference>